<accession>A0A9W8LHY4</accession>
<keyword evidence="1" id="KW-0732">Signal</keyword>
<comment type="caution">
    <text evidence="2">The sequence shown here is derived from an EMBL/GenBank/DDBJ whole genome shotgun (WGS) entry which is preliminary data.</text>
</comment>
<evidence type="ECO:0000313" key="3">
    <source>
        <dbReference type="Proteomes" id="UP001140217"/>
    </source>
</evidence>
<dbReference type="Proteomes" id="UP001140217">
    <property type="component" value="Unassembled WGS sequence"/>
</dbReference>
<organism evidence="2 3">
    <name type="scientific">Coemansia javaensis</name>
    <dbReference type="NCBI Taxonomy" id="2761396"/>
    <lineage>
        <taxon>Eukaryota</taxon>
        <taxon>Fungi</taxon>
        <taxon>Fungi incertae sedis</taxon>
        <taxon>Zoopagomycota</taxon>
        <taxon>Kickxellomycotina</taxon>
        <taxon>Kickxellomycetes</taxon>
        <taxon>Kickxellales</taxon>
        <taxon>Kickxellaceae</taxon>
        <taxon>Coemansia</taxon>
    </lineage>
</organism>
<keyword evidence="3" id="KW-1185">Reference proteome</keyword>
<sequence length="94" mass="10125">MRFPTVALALASLGPLVARGHQGCNVEAALNTLMGKATVDHVSEALLQGMQRDVKGAIDRLEHTSPGELADRIVLRYRLLRGILTHVGVFLPSI</sequence>
<proteinExistence type="predicted"/>
<dbReference type="OrthoDB" id="5567707at2759"/>
<dbReference type="EMBL" id="JANBUL010000126">
    <property type="protein sequence ID" value="KAJ2780767.1"/>
    <property type="molecule type" value="Genomic_DNA"/>
</dbReference>
<gene>
    <name evidence="2" type="ORF">H4R18_003279</name>
</gene>
<dbReference type="AlphaFoldDB" id="A0A9W8LHY4"/>
<evidence type="ECO:0000313" key="2">
    <source>
        <dbReference type="EMBL" id="KAJ2780767.1"/>
    </source>
</evidence>
<feature type="chain" id="PRO_5040832112" evidence="1">
    <location>
        <begin position="21"/>
        <end position="94"/>
    </location>
</feature>
<evidence type="ECO:0000256" key="1">
    <source>
        <dbReference type="SAM" id="SignalP"/>
    </source>
</evidence>
<name>A0A9W8LHY4_9FUNG</name>
<reference evidence="2" key="1">
    <citation type="submission" date="2022-07" db="EMBL/GenBank/DDBJ databases">
        <title>Phylogenomic reconstructions and comparative analyses of Kickxellomycotina fungi.</title>
        <authorList>
            <person name="Reynolds N.K."/>
            <person name="Stajich J.E."/>
            <person name="Barry K."/>
            <person name="Grigoriev I.V."/>
            <person name="Crous P."/>
            <person name="Smith M.E."/>
        </authorList>
    </citation>
    <scope>NUCLEOTIDE SEQUENCE</scope>
    <source>
        <strain evidence="2">NBRC 105414</strain>
    </source>
</reference>
<feature type="signal peptide" evidence="1">
    <location>
        <begin position="1"/>
        <end position="20"/>
    </location>
</feature>
<protein>
    <submittedName>
        <fullName evidence="2">Uncharacterized protein</fullName>
    </submittedName>
</protein>